<dbReference type="EMBL" id="HE573018">
    <property type="protein sequence ID" value="CCC46652.1"/>
    <property type="molecule type" value="Genomic_DNA"/>
</dbReference>
<gene>
    <name evidence="2" type="ORF">TVY486_0200640</name>
</gene>
<organism evidence="2">
    <name type="scientific">Trypanosoma vivax (strain Y486)</name>
    <dbReference type="NCBI Taxonomy" id="1055687"/>
    <lineage>
        <taxon>Eukaryota</taxon>
        <taxon>Discoba</taxon>
        <taxon>Euglenozoa</taxon>
        <taxon>Kinetoplastea</taxon>
        <taxon>Metakinetoplastina</taxon>
        <taxon>Trypanosomatida</taxon>
        <taxon>Trypanosomatidae</taxon>
        <taxon>Trypanosoma</taxon>
        <taxon>Duttonella</taxon>
    </lineage>
</organism>
<dbReference type="VEuPathDB" id="TriTrypDB:TvY486_0200640"/>
<feature type="transmembrane region" description="Helical" evidence="1">
    <location>
        <begin position="113"/>
        <end position="137"/>
    </location>
</feature>
<evidence type="ECO:0000313" key="2">
    <source>
        <dbReference type="EMBL" id="CCC46652.1"/>
    </source>
</evidence>
<evidence type="ECO:0000256" key="1">
    <source>
        <dbReference type="SAM" id="Phobius"/>
    </source>
</evidence>
<keyword evidence="1" id="KW-0812">Transmembrane</keyword>
<dbReference type="AlphaFoldDB" id="G0TRT0"/>
<keyword evidence="1" id="KW-1133">Transmembrane helix</keyword>
<reference evidence="2" key="1">
    <citation type="journal article" date="2012" name="Proc. Natl. Acad. Sci. U.S.A.">
        <title>Antigenic diversity is generated by distinct evolutionary mechanisms in African trypanosome species.</title>
        <authorList>
            <person name="Jackson A.P."/>
            <person name="Berry A."/>
            <person name="Aslett M."/>
            <person name="Allison H.C."/>
            <person name="Burton P."/>
            <person name="Vavrova-Anderson J."/>
            <person name="Brown R."/>
            <person name="Browne H."/>
            <person name="Corton N."/>
            <person name="Hauser H."/>
            <person name="Gamble J."/>
            <person name="Gilderthorp R."/>
            <person name="Marcello L."/>
            <person name="McQuillan J."/>
            <person name="Otto T.D."/>
            <person name="Quail M.A."/>
            <person name="Sanders M.J."/>
            <person name="van Tonder A."/>
            <person name="Ginger M.L."/>
            <person name="Field M.C."/>
            <person name="Barry J.D."/>
            <person name="Hertz-Fowler C."/>
            <person name="Berriman M."/>
        </authorList>
    </citation>
    <scope>NUCLEOTIDE SEQUENCE</scope>
    <source>
        <strain evidence="2">Y486</strain>
    </source>
</reference>
<protein>
    <submittedName>
        <fullName evidence="2">Uncharacterized protein</fullName>
    </submittedName>
</protein>
<keyword evidence="1" id="KW-0472">Membrane</keyword>
<sequence length="151" mass="17004">MYRSVHRVAYGCCKLEHYRELEQGTHSGGGDGKRPSLALGYADHITNDCNSNYKCFACTIHCAHVYGSNKARSSASFKALLTFSRFVLFPAPLHYKCSYLTTFFFSSFFRFLVIRVCCPLPCVSCFFLFVVVVALAVTRGAVKTRREGVKR</sequence>
<proteinExistence type="predicted"/>
<name>G0TRT0_TRYVY</name>
<accession>G0TRT0</accession>